<dbReference type="AlphaFoldDB" id="A0AAD4DRH7"/>
<dbReference type="Pfam" id="PF18803">
    <property type="entry name" value="CxC2"/>
    <property type="match status" value="1"/>
</dbReference>
<dbReference type="RefSeq" id="XP_041217044.1">
    <property type="nucleotide sequence ID" value="XM_041364719.1"/>
</dbReference>
<dbReference type="EMBL" id="JABBWK010000187">
    <property type="protein sequence ID" value="KAG1887968.1"/>
    <property type="molecule type" value="Genomic_DNA"/>
</dbReference>
<organism evidence="2 3">
    <name type="scientific">Suillus fuscotomentosus</name>
    <dbReference type="NCBI Taxonomy" id="1912939"/>
    <lineage>
        <taxon>Eukaryota</taxon>
        <taxon>Fungi</taxon>
        <taxon>Dikarya</taxon>
        <taxon>Basidiomycota</taxon>
        <taxon>Agaricomycotina</taxon>
        <taxon>Agaricomycetes</taxon>
        <taxon>Agaricomycetidae</taxon>
        <taxon>Boletales</taxon>
        <taxon>Suillineae</taxon>
        <taxon>Suillaceae</taxon>
        <taxon>Suillus</taxon>
    </lineage>
</organism>
<sequence>MPGICRMTVVDTSGIHIMSIHFCQCSDALTADKQLFEMGLFLASFTRPKMAFTFTLLDDFIQANLECGTSSMNYYGKLRRITSSMFPHLVPVKELLRVARQWHQLKLLKWNRFGHEQRDPNDGELALFCPACPQPGINMTLPNEDTTMQWLYSRSLVMDGNFKAEHLHPINPEDEAHLAITEDLTQRSECNNHRAVNQGNTSWHKLEATRISGCACTRYGCFVPNSMVNFQKGER</sequence>
<comment type="caution">
    <text evidence="2">The sequence shown here is derived from an EMBL/GenBank/DDBJ whole genome shotgun (WGS) entry which is preliminary data.</text>
</comment>
<proteinExistence type="predicted"/>
<dbReference type="GeneID" id="64659017"/>
<dbReference type="InterPro" id="IPR041457">
    <property type="entry name" value="CxC2_KDZ-assoc"/>
</dbReference>
<name>A0AAD4DRH7_9AGAM</name>
<keyword evidence="3" id="KW-1185">Reference proteome</keyword>
<evidence type="ECO:0000313" key="3">
    <source>
        <dbReference type="Proteomes" id="UP001195769"/>
    </source>
</evidence>
<evidence type="ECO:0000259" key="1">
    <source>
        <dbReference type="Pfam" id="PF18803"/>
    </source>
</evidence>
<feature type="domain" description="CxC2-like cysteine cluster KDZ transposase-associated" evidence="1">
    <location>
        <begin position="6"/>
        <end position="84"/>
    </location>
</feature>
<evidence type="ECO:0000313" key="2">
    <source>
        <dbReference type="EMBL" id="KAG1887968.1"/>
    </source>
</evidence>
<protein>
    <recommendedName>
        <fullName evidence="1">CxC2-like cysteine cluster KDZ transposase-associated domain-containing protein</fullName>
    </recommendedName>
</protein>
<reference evidence="2" key="1">
    <citation type="journal article" date="2020" name="New Phytol.">
        <title>Comparative genomics reveals dynamic genome evolution in host specialist ectomycorrhizal fungi.</title>
        <authorList>
            <person name="Lofgren L.A."/>
            <person name="Nguyen N.H."/>
            <person name="Vilgalys R."/>
            <person name="Ruytinx J."/>
            <person name="Liao H.L."/>
            <person name="Branco S."/>
            <person name="Kuo A."/>
            <person name="LaButti K."/>
            <person name="Lipzen A."/>
            <person name="Andreopoulos W."/>
            <person name="Pangilinan J."/>
            <person name="Riley R."/>
            <person name="Hundley H."/>
            <person name="Na H."/>
            <person name="Barry K."/>
            <person name="Grigoriev I.V."/>
            <person name="Stajich J.E."/>
            <person name="Kennedy P.G."/>
        </authorList>
    </citation>
    <scope>NUCLEOTIDE SEQUENCE</scope>
    <source>
        <strain evidence="2">FC203</strain>
    </source>
</reference>
<dbReference type="Proteomes" id="UP001195769">
    <property type="component" value="Unassembled WGS sequence"/>
</dbReference>
<gene>
    <name evidence="2" type="ORF">F5891DRAFT_1132041</name>
</gene>
<accession>A0AAD4DRH7</accession>